<sequence length="456" mass="48516">MTSISSPDLTRRTFLAGASALGLGAATPSALRAQVAPRTTIIRNAAIFDGRSSDLLTGSDVLIENGMIARIGPDLKAEGAEEIDATGLTMTPGLTDAHVHIMWNDEIETLIYGAPHEYTGVMAAESAHRMLLRGFTTVRDAGGPSFGLKMAIDKGTIAGPRILPSGFFISQTAGHGDFEPRLNYLSPHFTGQLDPAYLRGWTIIADGKAEAIKAARETLRYGASQIKIMGSGSITGAHDPLDVTEFTIEELQAIIGESEKWGTYSCIHAYSNASVQNAIKAGVRSVEHGLFASEESMQMMKDNDVFFSTQYLTYAASPEDAGLTGGAVPKFLLAQAGAQAGYEQAKALGLKIAWGTDILGTIDKGPFQSLEFTARRAYYTAPEIMMQATSGNAELFERSGARHPYQDGPLGVIEPGAYADLLLVDGNPLDDIALLTTPETSLALIMKGGVIHKNTL</sequence>
<dbReference type="InterPro" id="IPR011059">
    <property type="entry name" value="Metal-dep_hydrolase_composite"/>
</dbReference>
<dbReference type="PANTHER" id="PTHR43135:SF3">
    <property type="entry name" value="ALPHA-D-RIBOSE 1-METHYLPHOSPHONATE 5-TRIPHOSPHATE DIPHOSPHATASE"/>
    <property type="match status" value="1"/>
</dbReference>
<evidence type="ECO:0000313" key="2">
    <source>
        <dbReference type="EMBL" id="MFH0252593.1"/>
    </source>
</evidence>
<organism evidence="2 3">
    <name type="scientific">Roseovarius aquimarinus</name>
    <dbReference type="NCBI Taxonomy" id="1229156"/>
    <lineage>
        <taxon>Bacteria</taxon>
        <taxon>Pseudomonadati</taxon>
        <taxon>Pseudomonadota</taxon>
        <taxon>Alphaproteobacteria</taxon>
        <taxon>Rhodobacterales</taxon>
        <taxon>Roseobacteraceae</taxon>
        <taxon>Roseovarius</taxon>
    </lineage>
</organism>
<comment type="caution">
    <text evidence="2">The sequence shown here is derived from an EMBL/GenBank/DDBJ whole genome shotgun (WGS) entry which is preliminary data.</text>
</comment>
<dbReference type="EMBL" id="JBIHMM010000001">
    <property type="protein sequence ID" value="MFH0252593.1"/>
    <property type="molecule type" value="Genomic_DNA"/>
</dbReference>
<dbReference type="Proteomes" id="UP001607157">
    <property type="component" value="Unassembled WGS sequence"/>
</dbReference>
<dbReference type="InterPro" id="IPR051781">
    <property type="entry name" value="Metallo-dep_Hydrolase"/>
</dbReference>
<dbReference type="InterPro" id="IPR006311">
    <property type="entry name" value="TAT_signal"/>
</dbReference>
<dbReference type="SUPFAM" id="SSF51556">
    <property type="entry name" value="Metallo-dependent hydrolases"/>
    <property type="match status" value="1"/>
</dbReference>
<accession>A0ABW7I353</accession>
<dbReference type="InterPro" id="IPR032466">
    <property type="entry name" value="Metal_Hydrolase"/>
</dbReference>
<dbReference type="RefSeq" id="WP_377169325.1">
    <property type="nucleotide sequence ID" value="NZ_JBHTJC010000001.1"/>
</dbReference>
<dbReference type="PROSITE" id="PS51318">
    <property type="entry name" value="TAT"/>
    <property type="match status" value="1"/>
</dbReference>
<keyword evidence="3" id="KW-1185">Reference proteome</keyword>
<proteinExistence type="predicted"/>
<evidence type="ECO:0000313" key="3">
    <source>
        <dbReference type="Proteomes" id="UP001607157"/>
    </source>
</evidence>
<dbReference type="SUPFAM" id="SSF51338">
    <property type="entry name" value="Composite domain of metallo-dependent hydrolases"/>
    <property type="match status" value="1"/>
</dbReference>
<evidence type="ECO:0000259" key="1">
    <source>
        <dbReference type="Pfam" id="PF01979"/>
    </source>
</evidence>
<dbReference type="CDD" id="cd01299">
    <property type="entry name" value="Met_dep_hydrolase_A"/>
    <property type="match status" value="1"/>
</dbReference>
<protein>
    <submittedName>
        <fullName evidence="2">Amidohydrolase family protein</fullName>
    </submittedName>
</protein>
<dbReference type="PANTHER" id="PTHR43135">
    <property type="entry name" value="ALPHA-D-RIBOSE 1-METHYLPHOSPHONATE 5-TRIPHOSPHATE DIPHOSPHATASE"/>
    <property type="match status" value="1"/>
</dbReference>
<name>A0ABW7I353_9RHOB</name>
<gene>
    <name evidence="2" type="ORF">ACGRVM_01700</name>
</gene>
<reference evidence="2 3" key="1">
    <citation type="submission" date="2024-10" db="EMBL/GenBank/DDBJ databases">
        <authorList>
            <person name="Yang X.-N."/>
        </authorList>
    </citation>
    <scope>NUCLEOTIDE SEQUENCE [LARGE SCALE GENOMIC DNA]</scope>
    <source>
        <strain evidence="2 3">CAU 1059</strain>
    </source>
</reference>
<dbReference type="InterPro" id="IPR057744">
    <property type="entry name" value="OTAase-like"/>
</dbReference>
<feature type="domain" description="Amidohydrolase-related" evidence="1">
    <location>
        <begin position="89"/>
        <end position="448"/>
    </location>
</feature>
<dbReference type="Gene3D" id="3.20.20.140">
    <property type="entry name" value="Metal-dependent hydrolases"/>
    <property type="match status" value="1"/>
</dbReference>
<dbReference type="Pfam" id="PF01979">
    <property type="entry name" value="Amidohydro_1"/>
    <property type="match status" value="1"/>
</dbReference>
<dbReference type="Gene3D" id="2.30.40.10">
    <property type="entry name" value="Urease, subunit C, domain 1"/>
    <property type="match status" value="1"/>
</dbReference>
<dbReference type="InterPro" id="IPR006680">
    <property type="entry name" value="Amidohydro-rel"/>
</dbReference>